<name>A0ABS1KKE0_9BACT</name>
<comment type="caution">
    <text evidence="1">The sequence shown here is derived from an EMBL/GenBank/DDBJ whole genome shotgun (WGS) entry which is preliminary data.</text>
</comment>
<evidence type="ECO:0008006" key="3">
    <source>
        <dbReference type="Google" id="ProtNLM"/>
    </source>
</evidence>
<proteinExistence type="predicted"/>
<sequence>MRIALLLLGLLAFACDNKKCDPSPAGEACGVANPVENLVWLRDRITELKTNNAELAKYFYVQQSTYQGQTVFIFGNCCPFCDSIFLVRDCAGNTLDIASGSVDGATTVIWKAENSLCTFP</sequence>
<keyword evidence="2" id="KW-1185">Reference proteome</keyword>
<dbReference type="PROSITE" id="PS51257">
    <property type="entry name" value="PROKAR_LIPOPROTEIN"/>
    <property type="match status" value="1"/>
</dbReference>
<evidence type="ECO:0000313" key="1">
    <source>
        <dbReference type="EMBL" id="MBL0739723.1"/>
    </source>
</evidence>
<dbReference type="EMBL" id="JAERRB010000001">
    <property type="protein sequence ID" value="MBL0739723.1"/>
    <property type="molecule type" value="Genomic_DNA"/>
</dbReference>
<organism evidence="1 2">
    <name type="scientific">Chryseolinea lacunae</name>
    <dbReference type="NCBI Taxonomy" id="2801331"/>
    <lineage>
        <taxon>Bacteria</taxon>
        <taxon>Pseudomonadati</taxon>
        <taxon>Bacteroidota</taxon>
        <taxon>Cytophagia</taxon>
        <taxon>Cytophagales</taxon>
        <taxon>Fulvivirgaceae</taxon>
        <taxon>Chryseolinea</taxon>
    </lineage>
</organism>
<gene>
    <name evidence="1" type="ORF">JI741_00775</name>
</gene>
<dbReference type="Proteomes" id="UP000613030">
    <property type="component" value="Unassembled WGS sequence"/>
</dbReference>
<protein>
    <recommendedName>
        <fullName evidence="3">Lipoprotein</fullName>
    </recommendedName>
</protein>
<dbReference type="RefSeq" id="WP_202006695.1">
    <property type="nucleotide sequence ID" value="NZ_JAERRB010000001.1"/>
</dbReference>
<accession>A0ABS1KKE0</accession>
<reference evidence="1 2" key="1">
    <citation type="submission" date="2021-01" db="EMBL/GenBank/DDBJ databases">
        <title>Chryseolinea sp. Jin1 Genome sequencing and assembly.</title>
        <authorList>
            <person name="Kim I."/>
        </authorList>
    </citation>
    <scope>NUCLEOTIDE SEQUENCE [LARGE SCALE GENOMIC DNA]</scope>
    <source>
        <strain evidence="1 2">Jin1</strain>
    </source>
</reference>
<evidence type="ECO:0000313" key="2">
    <source>
        <dbReference type="Proteomes" id="UP000613030"/>
    </source>
</evidence>